<evidence type="ECO:0008006" key="4">
    <source>
        <dbReference type="Google" id="ProtNLM"/>
    </source>
</evidence>
<name>A0A6A6BR53_9PEZI</name>
<dbReference type="AlphaFoldDB" id="A0A6A6BR53"/>
<proteinExistence type="predicted"/>
<evidence type="ECO:0000256" key="1">
    <source>
        <dbReference type="ARBA" id="ARBA00023002"/>
    </source>
</evidence>
<dbReference type="RefSeq" id="XP_033402298.1">
    <property type="nucleotide sequence ID" value="XM_033543801.1"/>
</dbReference>
<protein>
    <recommendedName>
        <fullName evidence="4">Apoptosis regulator Bcl-2 family BH4 domain-containing protein</fullName>
    </recommendedName>
</protein>
<keyword evidence="3" id="KW-1185">Reference proteome</keyword>
<dbReference type="Proteomes" id="UP000799438">
    <property type="component" value="Unassembled WGS sequence"/>
</dbReference>
<dbReference type="GeneID" id="54301298"/>
<sequence length="427" mass="49162">MFSIPSLRLPSFGFGAAVPKADIPSVTIHDVETAAEKRPRTLKHLIRANHANHSIIYHELRFHNHTPHILGSAYIFGATAEHLNDIYDKEAEELEPWTDSPSEIAKHDWRDFLGKREYQRAFIDFFEDQLVQYSYDWKAELKDFLFEGENPLINNLISGLGHPLIHLGYAYELRSRTLAIEALALTSCFYDFQHLYLDDPEYSRPSDFQTRSLTEILQRVHDDDRFNNLFETPGGDNLERLFKEREDAVLEHWNSWDLTGKNLEEQFMEGQKVAVALLLARQGGSTTEKYDFFVVHLLNTSHAVRVLLPLIPAKWHVPLLRQWALFVISAYVAQLRPALDFKRIEDFDLQGKDWKDVQHLALKGGYNLDAHYVKALRSMQEAEKTWPNVAEGYYLKAAVKFATEFDGWGGFGSAMSEEEVRAHARGG</sequence>
<dbReference type="PANTHER" id="PTHR35870:SF6">
    <property type="entry name" value="MGS207 PROTEIN"/>
    <property type="match status" value="1"/>
</dbReference>
<gene>
    <name evidence="2" type="ORF">K452DRAFT_314839</name>
</gene>
<evidence type="ECO:0000313" key="3">
    <source>
        <dbReference type="Proteomes" id="UP000799438"/>
    </source>
</evidence>
<dbReference type="OrthoDB" id="10265971at2759"/>
<dbReference type="InterPro" id="IPR025337">
    <property type="entry name" value="Questin_oxidase-like"/>
</dbReference>
<reference evidence="2" key="1">
    <citation type="journal article" date="2020" name="Stud. Mycol.">
        <title>101 Dothideomycetes genomes: a test case for predicting lifestyles and emergence of pathogens.</title>
        <authorList>
            <person name="Haridas S."/>
            <person name="Albert R."/>
            <person name="Binder M."/>
            <person name="Bloem J."/>
            <person name="Labutti K."/>
            <person name="Salamov A."/>
            <person name="Andreopoulos B."/>
            <person name="Baker S."/>
            <person name="Barry K."/>
            <person name="Bills G."/>
            <person name="Bluhm B."/>
            <person name="Cannon C."/>
            <person name="Castanera R."/>
            <person name="Culley D."/>
            <person name="Daum C."/>
            <person name="Ezra D."/>
            <person name="Gonzalez J."/>
            <person name="Henrissat B."/>
            <person name="Kuo A."/>
            <person name="Liang C."/>
            <person name="Lipzen A."/>
            <person name="Lutzoni F."/>
            <person name="Magnuson J."/>
            <person name="Mondo S."/>
            <person name="Nolan M."/>
            <person name="Ohm R."/>
            <person name="Pangilinan J."/>
            <person name="Park H.-J."/>
            <person name="Ramirez L."/>
            <person name="Alfaro M."/>
            <person name="Sun H."/>
            <person name="Tritt A."/>
            <person name="Yoshinaga Y."/>
            <person name="Zwiers L.-H."/>
            <person name="Turgeon B."/>
            <person name="Goodwin S."/>
            <person name="Spatafora J."/>
            <person name="Crous P."/>
            <person name="Grigoriev I."/>
        </authorList>
    </citation>
    <scope>NUCLEOTIDE SEQUENCE</scope>
    <source>
        <strain evidence="2">CBS 121167</strain>
    </source>
</reference>
<organism evidence="2 3">
    <name type="scientific">Aplosporella prunicola CBS 121167</name>
    <dbReference type="NCBI Taxonomy" id="1176127"/>
    <lineage>
        <taxon>Eukaryota</taxon>
        <taxon>Fungi</taxon>
        <taxon>Dikarya</taxon>
        <taxon>Ascomycota</taxon>
        <taxon>Pezizomycotina</taxon>
        <taxon>Dothideomycetes</taxon>
        <taxon>Dothideomycetes incertae sedis</taxon>
        <taxon>Botryosphaeriales</taxon>
        <taxon>Aplosporellaceae</taxon>
        <taxon>Aplosporella</taxon>
    </lineage>
</organism>
<dbReference type="GO" id="GO:0016491">
    <property type="term" value="F:oxidoreductase activity"/>
    <property type="evidence" value="ECO:0007669"/>
    <property type="project" value="UniProtKB-KW"/>
</dbReference>
<keyword evidence="1" id="KW-0560">Oxidoreductase</keyword>
<evidence type="ECO:0000313" key="2">
    <source>
        <dbReference type="EMBL" id="KAF2146589.1"/>
    </source>
</evidence>
<dbReference type="EMBL" id="ML995475">
    <property type="protein sequence ID" value="KAF2146589.1"/>
    <property type="molecule type" value="Genomic_DNA"/>
</dbReference>
<accession>A0A6A6BR53</accession>
<dbReference type="Pfam" id="PF14027">
    <property type="entry name" value="Questin_oxidase"/>
    <property type="match status" value="1"/>
</dbReference>
<dbReference type="PANTHER" id="PTHR35870">
    <property type="entry name" value="PROTEIN, PUTATIVE (AFU_ORTHOLOGUE AFUA_5G03330)-RELATED"/>
    <property type="match status" value="1"/>
</dbReference>